<dbReference type="AlphaFoldDB" id="A0A0P7Z0R1"/>
<dbReference type="InterPro" id="IPR001789">
    <property type="entry name" value="Sig_transdc_resp-reg_receiver"/>
</dbReference>
<dbReference type="SMART" id="SM00448">
    <property type="entry name" value="REC"/>
    <property type="match status" value="1"/>
</dbReference>
<evidence type="ECO:0000256" key="1">
    <source>
        <dbReference type="ARBA" id="ARBA00023125"/>
    </source>
</evidence>
<evidence type="ECO:0000256" key="2">
    <source>
        <dbReference type="PROSITE-ProRule" id="PRU00169"/>
    </source>
</evidence>
<feature type="modified residue" description="4-aspartylphosphate" evidence="2">
    <location>
        <position position="52"/>
    </location>
</feature>
<protein>
    <submittedName>
        <fullName evidence="4">Response regulators consisting of a CheY-like receiver domain and a winged-helix DNA-binding domain</fullName>
    </submittedName>
</protein>
<evidence type="ECO:0000313" key="4">
    <source>
        <dbReference type="EMBL" id="KPQ36614.1"/>
    </source>
</evidence>
<comment type="caution">
    <text evidence="4">The sequence shown here is derived from an EMBL/GenBank/DDBJ whole genome shotgun (WGS) entry which is preliminary data.</text>
</comment>
<dbReference type="SUPFAM" id="SSF52172">
    <property type="entry name" value="CheY-like"/>
    <property type="match status" value="1"/>
</dbReference>
<dbReference type="GO" id="GO:0000156">
    <property type="term" value="F:phosphorelay response regulator activity"/>
    <property type="evidence" value="ECO:0007669"/>
    <property type="project" value="TreeGrafter"/>
</dbReference>
<dbReference type="PANTHER" id="PTHR48111:SF38">
    <property type="entry name" value="TWO-COMPONENT RESPONSE REGULATOR"/>
    <property type="match status" value="1"/>
</dbReference>
<reference evidence="4 5" key="1">
    <citation type="submission" date="2015-09" db="EMBL/GenBank/DDBJ databases">
        <title>Identification and resolution of microdiversity through metagenomic sequencing of parallel consortia.</title>
        <authorList>
            <person name="Nelson W.C."/>
            <person name="Romine M.F."/>
            <person name="Lindemann S.R."/>
        </authorList>
    </citation>
    <scope>NUCLEOTIDE SEQUENCE [LARGE SCALE GENOMIC DNA]</scope>
    <source>
        <strain evidence="4">Ana</strain>
    </source>
</reference>
<gene>
    <name evidence="4" type="ORF">HLUCCA11_05460</name>
</gene>
<name>A0A0P7Z0R1_9CYAN</name>
<dbReference type="GO" id="GO:0006355">
    <property type="term" value="P:regulation of DNA-templated transcription"/>
    <property type="evidence" value="ECO:0007669"/>
    <property type="project" value="TreeGrafter"/>
</dbReference>
<dbReference type="GO" id="GO:0000976">
    <property type="term" value="F:transcription cis-regulatory region binding"/>
    <property type="evidence" value="ECO:0007669"/>
    <property type="project" value="TreeGrafter"/>
</dbReference>
<dbReference type="InterPro" id="IPR011006">
    <property type="entry name" value="CheY-like_superfamily"/>
</dbReference>
<dbReference type="Pfam" id="PF00072">
    <property type="entry name" value="Response_reg"/>
    <property type="match status" value="1"/>
</dbReference>
<dbReference type="STRING" id="1666911.HLUCCA11_05460"/>
<accession>A0A0P7Z0R1</accession>
<evidence type="ECO:0000259" key="3">
    <source>
        <dbReference type="PROSITE" id="PS50110"/>
    </source>
</evidence>
<dbReference type="InterPro" id="IPR039420">
    <property type="entry name" value="WalR-like"/>
</dbReference>
<evidence type="ECO:0000313" key="5">
    <source>
        <dbReference type="Proteomes" id="UP000050465"/>
    </source>
</evidence>
<dbReference type="Proteomes" id="UP000050465">
    <property type="component" value="Unassembled WGS sequence"/>
</dbReference>
<keyword evidence="2" id="KW-0597">Phosphoprotein</keyword>
<dbReference type="GO" id="GO:0005829">
    <property type="term" value="C:cytosol"/>
    <property type="evidence" value="ECO:0007669"/>
    <property type="project" value="TreeGrafter"/>
</dbReference>
<keyword evidence="1 4" id="KW-0238">DNA-binding</keyword>
<feature type="domain" description="Response regulatory" evidence="3">
    <location>
        <begin position="3"/>
        <end position="115"/>
    </location>
</feature>
<dbReference type="Gene3D" id="3.40.50.2300">
    <property type="match status" value="1"/>
</dbReference>
<proteinExistence type="predicted"/>
<dbReference type="PANTHER" id="PTHR48111">
    <property type="entry name" value="REGULATOR OF RPOS"/>
    <property type="match status" value="1"/>
</dbReference>
<dbReference type="PROSITE" id="PS50110">
    <property type="entry name" value="RESPONSE_REGULATORY"/>
    <property type="match status" value="1"/>
</dbReference>
<dbReference type="EMBL" id="LJZR01000005">
    <property type="protein sequence ID" value="KPQ36614.1"/>
    <property type="molecule type" value="Genomic_DNA"/>
</dbReference>
<organism evidence="4 5">
    <name type="scientific">Phormidesmis priestleyi Ana</name>
    <dbReference type="NCBI Taxonomy" id="1666911"/>
    <lineage>
        <taxon>Bacteria</taxon>
        <taxon>Bacillati</taxon>
        <taxon>Cyanobacteriota</taxon>
        <taxon>Cyanophyceae</taxon>
        <taxon>Leptolyngbyales</taxon>
        <taxon>Leptolyngbyaceae</taxon>
        <taxon>Phormidesmis</taxon>
    </lineage>
</organism>
<dbReference type="GO" id="GO:0032993">
    <property type="term" value="C:protein-DNA complex"/>
    <property type="evidence" value="ECO:0007669"/>
    <property type="project" value="TreeGrafter"/>
</dbReference>
<sequence length="138" mass="15389">MCRILIVEDEENLSSFVVKGFRKHGYCTTVVADGEEALRITKSHHYEAILLDLGLPIKDGWEVLKELRDRGDTSPVIIMTAMSDLRQDALAAYANDYLQKPFRFKELLTAVQQLVSAPRSLAADSLPENSPKKSPAAE</sequence>